<evidence type="ECO:0000313" key="2">
    <source>
        <dbReference type="Proteomes" id="UP001058074"/>
    </source>
</evidence>
<sequence>MREIFIERREKLLRIAIKEKGKLYECFIEEEKDEPLLGEIYKGVVKNVVPAISSVFVNIGYPKDAHMNFSKDKKYKQGDEVVVEIIAEEHANKGAKITENFSIAGKNVALTTNKSGLFISKRIKNEEIIEKFKNEVIVPEGVSVTVRTNAESTAVEIINEEVNEIYSKLAEIKEKSRYILKPQRVYGENSLLHKVLSDNVNSNTTKIVVDSEADYKIVKEYIRYEDNIELLLHEEYRTLFDFYGIEREILKLRNNRVNLKCGGQIVIDKTEAMYTIDVNSAKNVNSSNAEKTYIETNLEAAVEIGKQVRLRNLSGIIIVDFIKMRSVEAKKQVMDALDKVFWKDKGNTTIYPFTELDLVQISRRRRGKNIYEYIEEECDSCKGRGKRLKISYISVLIRNEIVRVEGDNSIKDFYIELNEEYKESVHADMLTFLKDIDGLDKNIYLNFVPMTEYFKVESLIFKNQIENVSKYKVDNIEIC</sequence>
<accession>A0ACB5R7G5</accession>
<evidence type="ECO:0000313" key="1">
    <source>
        <dbReference type="EMBL" id="GKX65127.1"/>
    </source>
</evidence>
<comment type="caution">
    <text evidence="1">The sequence shown here is derived from an EMBL/GenBank/DDBJ whole genome shotgun (WGS) entry which is preliminary data.</text>
</comment>
<organism evidence="1 2">
    <name type="scientific">Inconstantimicrobium mannanitabidum</name>
    <dbReference type="NCBI Taxonomy" id="1604901"/>
    <lineage>
        <taxon>Bacteria</taxon>
        <taxon>Bacillati</taxon>
        <taxon>Bacillota</taxon>
        <taxon>Clostridia</taxon>
        <taxon>Eubacteriales</taxon>
        <taxon>Clostridiaceae</taxon>
        <taxon>Inconstantimicrobium</taxon>
    </lineage>
</organism>
<proteinExistence type="predicted"/>
<protein>
    <submittedName>
        <fullName evidence="1">Ribonuclease</fullName>
    </submittedName>
</protein>
<gene>
    <name evidence="1" type="primary">cafA</name>
    <name evidence="1" type="ORF">rsdtw13_03850</name>
</gene>
<dbReference type="Proteomes" id="UP001058074">
    <property type="component" value="Unassembled WGS sequence"/>
</dbReference>
<dbReference type="EMBL" id="BROD01000001">
    <property type="protein sequence ID" value="GKX65127.1"/>
    <property type="molecule type" value="Genomic_DNA"/>
</dbReference>
<keyword evidence="2" id="KW-1185">Reference proteome</keyword>
<reference evidence="1" key="1">
    <citation type="journal article" date="2025" name="Int. J. Syst. Evol. Microbiol.">
        <title>Inconstantimicrobium mannanitabidum sp. nov., a novel member of the family Clostridiaceae isolated from anoxic soil under the treatment of reductive soil disinfestation.</title>
        <authorList>
            <person name="Ueki A."/>
            <person name="Tonouchi A."/>
            <person name="Honma S."/>
            <person name="Kaku N."/>
            <person name="Ueki K."/>
        </authorList>
    </citation>
    <scope>NUCLEOTIDE SEQUENCE</scope>
    <source>
        <strain evidence="1">TW13</strain>
    </source>
</reference>
<name>A0ACB5R7G5_9CLOT</name>